<keyword evidence="1" id="KW-0031">Aminopeptidase</keyword>
<evidence type="ECO:0000256" key="2">
    <source>
        <dbReference type="ARBA" id="ARBA00022670"/>
    </source>
</evidence>
<keyword evidence="4" id="KW-0732">Signal</keyword>
<dbReference type="RefSeq" id="WP_239367470.1">
    <property type="nucleotide sequence ID" value="NZ_JAKREW010000018.1"/>
</dbReference>
<comment type="caution">
    <text evidence="8">The sequence shown here is derived from an EMBL/GenBank/DDBJ whole genome shotgun (WGS) entry which is preliminary data.</text>
</comment>
<gene>
    <name evidence="8" type="ORF">L4923_17740</name>
</gene>
<evidence type="ECO:0000256" key="4">
    <source>
        <dbReference type="ARBA" id="ARBA00022729"/>
    </source>
</evidence>
<dbReference type="Proteomes" id="UP001201701">
    <property type="component" value="Unassembled WGS sequence"/>
</dbReference>
<dbReference type="Gene3D" id="3.40.630.10">
    <property type="entry name" value="Zn peptidases"/>
    <property type="match status" value="2"/>
</dbReference>
<evidence type="ECO:0000313" key="9">
    <source>
        <dbReference type="Proteomes" id="UP001201701"/>
    </source>
</evidence>
<feature type="domain" description="Peptidase M28" evidence="7">
    <location>
        <begin position="327"/>
        <end position="542"/>
    </location>
</feature>
<evidence type="ECO:0000256" key="6">
    <source>
        <dbReference type="ARBA" id="ARBA00022833"/>
    </source>
</evidence>
<dbReference type="EMBL" id="JAKREW010000018">
    <property type="protein sequence ID" value="MCG7506872.1"/>
    <property type="molecule type" value="Genomic_DNA"/>
</dbReference>
<dbReference type="SUPFAM" id="SSF52025">
    <property type="entry name" value="PA domain"/>
    <property type="match status" value="1"/>
</dbReference>
<reference evidence="8 9" key="1">
    <citation type="submission" date="2022-02" db="EMBL/GenBank/DDBJ databases">
        <title>Draft genome sequence of Mezorhizobium retamae strain IRAMC:0171 isolated from Retama raetam nodules.</title>
        <authorList>
            <person name="Bengaied R."/>
            <person name="Sbissi I."/>
            <person name="Huber K."/>
            <person name="Ghodbane F."/>
            <person name="Nouioui I."/>
            <person name="Tarhouni M."/>
            <person name="Gtari M."/>
        </authorList>
    </citation>
    <scope>NUCLEOTIDE SEQUENCE [LARGE SCALE GENOMIC DNA]</scope>
    <source>
        <strain evidence="8 9">IRAMC:0171</strain>
    </source>
</reference>
<dbReference type="InterPro" id="IPR007484">
    <property type="entry name" value="Peptidase_M28"/>
</dbReference>
<accession>A0ABS9QHD9</accession>
<evidence type="ECO:0000256" key="1">
    <source>
        <dbReference type="ARBA" id="ARBA00022438"/>
    </source>
</evidence>
<sequence length="580" mass="62714">MKPSALPAVGGALESEKLIEDDMSKIARSALLLAMVSAPIPTVYAHAQEKVDAERLSNHVKVLASDEFEGRGIATEGEKKTVQYLSEQFKAAGLQPGGDKGDDGQRGWTQAVPLIKSSFDGTVTATLGQGKQPPRPLSQGEEIAILPAQTDDTTIAIENAPLVFLGYGVSAPERKWDDFKGVDLKGKIGVVLINDPDFEAGKGDFGGKAMTYYGRWTYKYEEAARQGALGLLIVHETAPAAYGWPTVKNSFTDDQFDIIRDNKAEVHVPLKGWIQHDVAVELFKNAGQDFDALTAKAQTRDFSPVALDGATLSVAFKAKHEKIVTHNVVGFVPGKQRQDEAVIYSAHWDHLGVGEPDATGDKIYNGAVDNGTGLASLLEVARLQAKASPPARSVVFLSVTSEETGLLGSMYYAANPLYPLPKTAAVLNFDALTTNGRAKNISPFGNGDVSLEDEVAGYAKAEGRVFTPDPKPEAGLFYRSDHFSFAKAGVPAMSFGLDGARDLVKGGRQAGEAWYKTYVAERYHQPADEWSADWDLSGVAEDVDLVYRMGSDLANSDKWPDWHDGSEFKKVREESAAERQ</sequence>
<dbReference type="CDD" id="cd05660">
    <property type="entry name" value="M28_like_PA"/>
    <property type="match status" value="1"/>
</dbReference>
<keyword evidence="3" id="KW-0479">Metal-binding</keyword>
<dbReference type="SUPFAM" id="SSF53187">
    <property type="entry name" value="Zn-dependent exopeptidases"/>
    <property type="match status" value="1"/>
</dbReference>
<dbReference type="PANTHER" id="PTHR12147">
    <property type="entry name" value="METALLOPEPTIDASE M28 FAMILY MEMBER"/>
    <property type="match status" value="1"/>
</dbReference>
<dbReference type="PANTHER" id="PTHR12147:SF56">
    <property type="entry name" value="AMINOPEPTIDASE YDR415C-RELATED"/>
    <property type="match status" value="1"/>
</dbReference>
<keyword evidence="2" id="KW-0645">Protease</keyword>
<name>A0ABS9QHD9_9HYPH</name>
<dbReference type="CDD" id="cd04821">
    <property type="entry name" value="PA_M28_1_2"/>
    <property type="match status" value="1"/>
</dbReference>
<dbReference type="InterPro" id="IPR045175">
    <property type="entry name" value="M28_fam"/>
</dbReference>
<keyword evidence="5" id="KW-0378">Hydrolase</keyword>
<organism evidence="8 9">
    <name type="scientific">Mesorhizobium retamae</name>
    <dbReference type="NCBI Taxonomy" id="2912854"/>
    <lineage>
        <taxon>Bacteria</taxon>
        <taxon>Pseudomonadati</taxon>
        <taxon>Pseudomonadota</taxon>
        <taxon>Alphaproteobacteria</taxon>
        <taxon>Hyphomicrobiales</taxon>
        <taxon>Phyllobacteriaceae</taxon>
        <taxon>Mesorhizobium</taxon>
    </lineage>
</organism>
<proteinExistence type="predicted"/>
<evidence type="ECO:0000259" key="7">
    <source>
        <dbReference type="Pfam" id="PF04389"/>
    </source>
</evidence>
<dbReference type="Pfam" id="PF04389">
    <property type="entry name" value="Peptidase_M28"/>
    <property type="match status" value="1"/>
</dbReference>
<evidence type="ECO:0000313" key="8">
    <source>
        <dbReference type="EMBL" id="MCG7506872.1"/>
    </source>
</evidence>
<protein>
    <submittedName>
        <fullName evidence="8">M28 family metallopeptidase</fullName>
    </submittedName>
</protein>
<dbReference type="InterPro" id="IPR046450">
    <property type="entry name" value="PA_dom_sf"/>
</dbReference>
<keyword evidence="6" id="KW-0862">Zinc</keyword>
<keyword evidence="9" id="KW-1185">Reference proteome</keyword>
<evidence type="ECO:0000256" key="3">
    <source>
        <dbReference type="ARBA" id="ARBA00022723"/>
    </source>
</evidence>
<evidence type="ECO:0000256" key="5">
    <source>
        <dbReference type="ARBA" id="ARBA00022801"/>
    </source>
</evidence>